<dbReference type="GO" id="GO:0042594">
    <property type="term" value="P:response to starvation"/>
    <property type="evidence" value="ECO:0007669"/>
    <property type="project" value="TreeGrafter"/>
</dbReference>
<dbReference type="InterPro" id="IPR012676">
    <property type="entry name" value="TGS-like"/>
</dbReference>
<comment type="function">
    <text evidence="6">In eubacteria ppGpp (guanosine 3'-diphosphate 5'-diphosphate) is a mediator of the stringent response that coordinates a variety of cellular activities in response to changes in nutritional abundance.</text>
</comment>
<dbReference type="GO" id="GO:0008728">
    <property type="term" value="F:GTP diphosphokinase activity"/>
    <property type="evidence" value="ECO:0007669"/>
    <property type="project" value="TreeGrafter"/>
</dbReference>
<evidence type="ECO:0000259" key="7">
    <source>
        <dbReference type="PROSITE" id="PS51671"/>
    </source>
</evidence>
<dbReference type="FunFam" id="3.10.20.30:FF:000002">
    <property type="entry name" value="GTP pyrophosphokinase (RelA/SpoT)"/>
    <property type="match status" value="1"/>
</dbReference>
<dbReference type="PROSITE" id="PS51880">
    <property type="entry name" value="TGS"/>
    <property type="match status" value="1"/>
</dbReference>
<keyword evidence="9" id="KW-0808">Transferase</keyword>
<proteinExistence type="inferred from homology"/>
<comment type="similarity">
    <text evidence="6">Belongs to the relA/spoT family.</text>
</comment>
<evidence type="ECO:0000313" key="9">
    <source>
        <dbReference type="EMBL" id="PWQ94517.1"/>
    </source>
</evidence>
<evidence type="ECO:0000256" key="1">
    <source>
        <dbReference type="ARBA" id="ARBA00019852"/>
    </source>
</evidence>
<dbReference type="SMART" id="SM00954">
    <property type="entry name" value="RelA_SpoT"/>
    <property type="match status" value="1"/>
</dbReference>
<dbReference type="SUPFAM" id="SSF81301">
    <property type="entry name" value="Nucleotidyltransferase"/>
    <property type="match status" value="1"/>
</dbReference>
<dbReference type="SUPFAM" id="SSF109604">
    <property type="entry name" value="HD-domain/PDEase-like"/>
    <property type="match status" value="1"/>
</dbReference>
<protein>
    <recommendedName>
        <fullName evidence="1">GTP pyrophosphokinase</fullName>
    </recommendedName>
    <alternativeName>
        <fullName evidence="4">(p)ppGpp synthase</fullName>
    </alternativeName>
    <alternativeName>
        <fullName evidence="3">ATP:GTP 3'-pyrophosphotransferase</fullName>
    </alternativeName>
    <alternativeName>
        <fullName evidence="5">ppGpp synthase I</fullName>
    </alternativeName>
</protein>
<comment type="caution">
    <text evidence="9">The sequence shown here is derived from an EMBL/GenBank/DDBJ whole genome shotgun (WGS) entry which is preliminary data.</text>
</comment>
<dbReference type="CDD" id="cd05399">
    <property type="entry name" value="NT_Rel-Spo_like"/>
    <property type="match status" value="1"/>
</dbReference>
<dbReference type="PROSITE" id="PS51671">
    <property type="entry name" value="ACT"/>
    <property type="match status" value="1"/>
</dbReference>
<reference evidence="9 10" key="1">
    <citation type="submission" date="2018-05" db="EMBL/GenBank/DDBJ databases">
        <title>Leucothrix arctica sp. nov., isolated from Arctic seawater.</title>
        <authorList>
            <person name="Choi A."/>
            <person name="Baek K."/>
        </authorList>
    </citation>
    <scope>NUCLEOTIDE SEQUENCE [LARGE SCALE GENOMIC DNA]</scope>
    <source>
        <strain evidence="9 10">IMCC9719</strain>
    </source>
</reference>
<dbReference type="OrthoDB" id="9805041at2"/>
<name>A0A317C894_9GAMM</name>
<dbReference type="InterPro" id="IPR004811">
    <property type="entry name" value="RelA/Spo_fam"/>
</dbReference>
<dbReference type="GO" id="GO:0015949">
    <property type="term" value="P:nucleobase-containing small molecule interconversion"/>
    <property type="evidence" value="ECO:0007669"/>
    <property type="project" value="UniProtKB-ARBA"/>
</dbReference>
<accession>A0A317C894</accession>
<dbReference type="Pfam" id="PF13291">
    <property type="entry name" value="ACT_4"/>
    <property type="match status" value="1"/>
</dbReference>
<evidence type="ECO:0000259" key="8">
    <source>
        <dbReference type="PROSITE" id="PS51880"/>
    </source>
</evidence>
<evidence type="ECO:0000256" key="4">
    <source>
        <dbReference type="ARBA" id="ARBA00032407"/>
    </source>
</evidence>
<dbReference type="InterPro" id="IPR043519">
    <property type="entry name" value="NT_sf"/>
</dbReference>
<dbReference type="NCBIfam" id="TIGR00691">
    <property type="entry name" value="spoT_relA"/>
    <property type="match status" value="1"/>
</dbReference>
<dbReference type="Gene3D" id="3.30.70.260">
    <property type="match status" value="1"/>
</dbReference>
<dbReference type="InterPro" id="IPR002912">
    <property type="entry name" value="ACT_dom"/>
</dbReference>
<organism evidence="9 10">
    <name type="scientific">Leucothrix arctica</name>
    <dbReference type="NCBI Taxonomy" id="1481894"/>
    <lineage>
        <taxon>Bacteria</taxon>
        <taxon>Pseudomonadati</taxon>
        <taxon>Pseudomonadota</taxon>
        <taxon>Gammaproteobacteria</taxon>
        <taxon>Thiotrichales</taxon>
        <taxon>Thiotrichaceae</taxon>
        <taxon>Leucothrix</taxon>
    </lineage>
</organism>
<dbReference type="GO" id="GO:0015969">
    <property type="term" value="P:guanosine tetraphosphate metabolic process"/>
    <property type="evidence" value="ECO:0007669"/>
    <property type="project" value="InterPro"/>
</dbReference>
<dbReference type="RefSeq" id="WP_109824166.1">
    <property type="nucleotide sequence ID" value="NZ_QGKL01000039.1"/>
</dbReference>
<keyword evidence="9" id="KW-0418">Kinase</keyword>
<dbReference type="InterPro" id="IPR045865">
    <property type="entry name" value="ACT-like_dom_sf"/>
</dbReference>
<dbReference type="EMBL" id="QGKL01000039">
    <property type="protein sequence ID" value="PWQ94517.1"/>
    <property type="molecule type" value="Genomic_DNA"/>
</dbReference>
<evidence type="ECO:0000313" key="10">
    <source>
        <dbReference type="Proteomes" id="UP000245506"/>
    </source>
</evidence>
<dbReference type="Proteomes" id="UP000245506">
    <property type="component" value="Unassembled WGS sequence"/>
</dbReference>
<dbReference type="Gene3D" id="1.10.3210.10">
    <property type="entry name" value="Hypothetical protein af1432"/>
    <property type="match status" value="1"/>
</dbReference>
<dbReference type="CDD" id="cd04876">
    <property type="entry name" value="ACT_RelA-SpoT"/>
    <property type="match status" value="1"/>
</dbReference>
<dbReference type="InterPro" id="IPR004095">
    <property type="entry name" value="TGS"/>
</dbReference>
<dbReference type="FunFam" id="3.30.460.10:FF:000001">
    <property type="entry name" value="GTP pyrophosphokinase RelA"/>
    <property type="match status" value="1"/>
</dbReference>
<dbReference type="InterPro" id="IPR033655">
    <property type="entry name" value="TGS_RelA/SpoT"/>
</dbReference>
<dbReference type="Pfam" id="PF02824">
    <property type="entry name" value="TGS"/>
    <property type="match status" value="1"/>
</dbReference>
<dbReference type="Pfam" id="PF13328">
    <property type="entry name" value="HD_4"/>
    <property type="match status" value="1"/>
</dbReference>
<evidence type="ECO:0000256" key="5">
    <source>
        <dbReference type="ARBA" id="ARBA00033308"/>
    </source>
</evidence>
<evidence type="ECO:0000256" key="6">
    <source>
        <dbReference type="RuleBase" id="RU003847"/>
    </source>
</evidence>
<dbReference type="SUPFAM" id="SSF81271">
    <property type="entry name" value="TGS-like"/>
    <property type="match status" value="1"/>
</dbReference>
<dbReference type="PANTHER" id="PTHR21262:SF31">
    <property type="entry name" value="GTP PYROPHOSPHOKINASE"/>
    <property type="match status" value="1"/>
</dbReference>
<dbReference type="Gene3D" id="3.30.460.10">
    <property type="entry name" value="Beta Polymerase, domain 2"/>
    <property type="match status" value="1"/>
</dbReference>
<sequence>MQHSLQSDTSQRDSAQWVNHLCISDNTDDREKLATIINAINAVGEKDESQPCALEVADTLRSLQVDQPTIIATLLCDCRLKDNYTLESIEKQFSAKIANLVKNVQWLQNFKPPSPGEAMTQPEQAERLRRMLLAMVDDVRAVLVMLAWRLNHLRILSNADPLERTAIAQETMDIFAPLANRLGISQLKWELEDRSFHYLEPSTYKKIAKSLDDRRIEREAYLERFTNDFQSVLRDESIEAEVYGRPKHIYSIWKKMQQKNLTIDQLYDLRAVRVVVENVRQCYEILGLVHMHWKHVPEELDDYINNRKPNGYQSLHTVIIGPDGKYVEIQIRTRKMHTYAELGVAAHWRYKEGGSNDTAMEKAVSSLRKLLDNEDKDDELLEDFRSEIFHDRVFVLTPKGTILDLSKSSTPVDFAYAIHTKVGHRCQGAKVNGKIVPLNYQLRNGEQVEILTGKNERPSRKWLKTSLGYTGSSRTRGKIKHWFRQQDHDKNRDDGLAVLEQEQQRLGIKRIELSVLCKRFRQQTENELLIALGRGDISATQLTDALDDSHVEEEVRFRHIKLKDQGKGQGIQIRGVNNLLVDTANCCKPVPGDEIIGYITMGRGIAIHRTDCPNINEGNLTPDQVVRLVEADWGEEDTSYKVDIQIHGLNQPGLLSDVAAILAKEQVNVTNISTRRGSTELTSFLMFSIQIRNVTQLSELLDKISQMHNVFDARRYSQ</sequence>
<keyword evidence="10" id="KW-1185">Reference proteome</keyword>
<dbReference type="InterPro" id="IPR007685">
    <property type="entry name" value="RelA_SpoT"/>
</dbReference>
<dbReference type="CDD" id="cd01668">
    <property type="entry name" value="TGS_RSH"/>
    <property type="match status" value="1"/>
</dbReference>
<evidence type="ECO:0000256" key="2">
    <source>
        <dbReference type="ARBA" id="ARBA00025704"/>
    </source>
</evidence>
<dbReference type="SUPFAM" id="SSF55021">
    <property type="entry name" value="ACT-like"/>
    <property type="match status" value="1"/>
</dbReference>
<dbReference type="Gene3D" id="3.10.20.30">
    <property type="match status" value="1"/>
</dbReference>
<dbReference type="GO" id="GO:0008893">
    <property type="term" value="F:guanosine-3',5'-bis(diphosphate) 3'-diphosphatase activity"/>
    <property type="evidence" value="ECO:0007669"/>
    <property type="project" value="TreeGrafter"/>
</dbReference>
<dbReference type="AlphaFoldDB" id="A0A317C894"/>
<feature type="domain" description="ACT" evidence="7">
    <location>
        <begin position="643"/>
        <end position="718"/>
    </location>
</feature>
<comment type="pathway">
    <text evidence="2">Purine metabolism.</text>
</comment>
<dbReference type="InterPro" id="IPR012675">
    <property type="entry name" value="Beta-grasp_dom_sf"/>
</dbReference>
<feature type="domain" description="TGS" evidence="8">
    <location>
        <begin position="391"/>
        <end position="452"/>
    </location>
</feature>
<dbReference type="GO" id="GO:0005886">
    <property type="term" value="C:plasma membrane"/>
    <property type="evidence" value="ECO:0007669"/>
    <property type="project" value="TreeGrafter"/>
</dbReference>
<gene>
    <name evidence="9" type="primary">relA</name>
    <name evidence="9" type="ORF">DKT75_14565</name>
</gene>
<evidence type="ECO:0000256" key="3">
    <source>
        <dbReference type="ARBA" id="ARBA00029754"/>
    </source>
</evidence>
<dbReference type="GO" id="GO:0016301">
    <property type="term" value="F:kinase activity"/>
    <property type="evidence" value="ECO:0007669"/>
    <property type="project" value="UniProtKB-KW"/>
</dbReference>
<dbReference type="PANTHER" id="PTHR21262">
    <property type="entry name" value="GUANOSINE-3',5'-BIS DIPHOSPHATE 3'-PYROPHOSPHOHYDROLASE"/>
    <property type="match status" value="1"/>
</dbReference>
<dbReference type="Pfam" id="PF04607">
    <property type="entry name" value="RelA_SpoT"/>
    <property type="match status" value="1"/>
</dbReference>